<evidence type="ECO:0000313" key="3">
    <source>
        <dbReference type="EMBL" id="KAK9145542.1"/>
    </source>
</evidence>
<comment type="caution">
    <text evidence="3">The sequence shown here is derived from an EMBL/GenBank/DDBJ whole genome shotgun (WGS) entry which is preliminary data.</text>
</comment>
<dbReference type="GO" id="GO:0008270">
    <property type="term" value="F:zinc ion binding"/>
    <property type="evidence" value="ECO:0007669"/>
    <property type="project" value="InterPro"/>
</dbReference>
<dbReference type="SUPFAM" id="SSF57756">
    <property type="entry name" value="Retrovirus zinc finger-like domains"/>
    <property type="match status" value="1"/>
</dbReference>
<dbReference type="InterPro" id="IPR036875">
    <property type="entry name" value="Znf_CCHC_sf"/>
</dbReference>
<dbReference type="InterPro" id="IPR005162">
    <property type="entry name" value="Retrotrans_gag_dom"/>
</dbReference>
<feature type="compositionally biased region" description="Polar residues" evidence="1">
    <location>
        <begin position="10"/>
        <end position="19"/>
    </location>
</feature>
<feature type="region of interest" description="Disordered" evidence="1">
    <location>
        <begin position="311"/>
        <end position="354"/>
    </location>
</feature>
<name>A0AAP0K446_9MAGN</name>
<accession>A0AAP0K446</accession>
<sequence>MADQPGPSDDSGTTNSRFITSEGFRTWTQRFEELVRSLMIPVQATTTPLTPTTLLPPVSTTQGTETPVATASTAPIPLAATSREQLLCVQYMTEAETPPLQAELVRATETPTTPVAATEVTPVTTPVTTPEKSPRATAEARQWREFKRHDPVKFFGGTDVAAAELFLKNHEKIHTIIATEDHMRATISSSMLQGEADDWWTTIVSTRGIPRDWIEFKTQFKMKYFPPTVMRAKRNEFTSLRQLADESVMEYMGRFLQLLPYAGGSTSTEADRVYYFIEGLLPEIGGAIITTEPGTLQRTFERSLARESYLSTHHEEIEPDRPELQLERRSGEHDGKRTRNSNDDSGSRKRKVCYQFGQPGHFQNRCPDLYEDQQDDDQLQAIEDVHMATEPADSGS</sequence>
<dbReference type="PANTHER" id="PTHR33223">
    <property type="entry name" value="CCHC-TYPE DOMAIN-CONTAINING PROTEIN"/>
    <property type="match status" value="1"/>
</dbReference>
<feature type="compositionally biased region" description="Basic and acidic residues" evidence="1">
    <location>
        <begin position="312"/>
        <end position="347"/>
    </location>
</feature>
<evidence type="ECO:0000313" key="4">
    <source>
        <dbReference type="Proteomes" id="UP001417504"/>
    </source>
</evidence>
<feature type="domain" description="Retrotransposon gag" evidence="2">
    <location>
        <begin position="189"/>
        <end position="281"/>
    </location>
</feature>
<proteinExistence type="predicted"/>
<dbReference type="Proteomes" id="UP001417504">
    <property type="component" value="Unassembled WGS sequence"/>
</dbReference>
<keyword evidence="4" id="KW-1185">Reference proteome</keyword>
<organism evidence="3 4">
    <name type="scientific">Stephania japonica</name>
    <dbReference type="NCBI Taxonomy" id="461633"/>
    <lineage>
        <taxon>Eukaryota</taxon>
        <taxon>Viridiplantae</taxon>
        <taxon>Streptophyta</taxon>
        <taxon>Embryophyta</taxon>
        <taxon>Tracheophyta</taxon>
        <taxon>Spermatophyta</taxon>
        <taxon>Magnoliopsida</taxon>
        <taxon>Ranunculales</taxon>
        <taxon>Menispermaceae</taxon>
        <taxon>Menispermoideae</taxon>
        <taxon>Cissampelideae</taxon>
        <taxon>Stephania</taxon>
    </lineage>
</organism>
<gene>
    <name evidence="3" type="ORF">Sjap_005445</name>
</gene>
<evidence type="ECO:0000256" key="1">
    <source>
        <dbReference type="SAM" id="MobiDB-lite"/>
    </source>
</evidence>
<dbReference type="GO" id="GO:0003676">
    <property type="term" value="F:nucleic acid binding"/>
    <property type="evidence" value="ECO:0007669"/>
    <property type="project" value="InterPro"/>
</dbReference>
<dbReference type="PANTHER" id="PTHR33223:SF6">
    <property type="entry name" value="CCHC-TYPE DOMAIN-CONTAINING PROTEIN"/>
    <property type="match status" value="1"/>
</dbReference>
<dbReference type="Pfam" id="PF03732">
    <property type="entry name" value="Retrotrans_gag"/>
    <property type="match status" value="1"/>
</dbReference>
<evidence type="ECO:0000259" key="2">
    <source>
        <dbReference type="Pfam" id="PF03732"/>
    </source>
</evidence>
<reference evidence="3 4" key="1">
    <citation type="submission" date="2024-01" db="EMBL/GenBank/DDBJ databases">
        <title>Genome assemblies of Stephania.</title>
        <authorList>
            <person name="Yang L."/>
        </authorList>
    </citation>
    <scope>NUCLEOTIDE SEQUENCE [LARGE SCALE GENOMIC DNA]</scope>
    <source>
        <strain evidence="3">QJT</strain>
        <tissue evidence="3">Leaf</tissue>
    </source>
</reference>
<feature type="region of interest" description="Disordered" evidence="1">
    <location>
        <begin position="1"/>
        <end position="21"/>
    </location>
</feature>
<dbReference type="EMBL" id="JBBNAE010000002">
    <property type="protein sequence ID" value="KAK9145542.1"/>
    <property type="molecule type" value="Genomic_DNA"/>
</dbReference>
<dbReference type="AlphaFoldDB" id="A0AAP0K446"/>
<protein>
    <recommendedName>
        <fullName evidence="2">Retrotransposon gag domain-containing protein</fullName>
    </recommendedName>
</protein>